<dbReference type="Gene3D" id="3.40.140.10">
    <property type="entry name" value="Cytidine Deaminase, domain 2"/>
    <property type="match status" value="1"/>
</dbReference>
<evidence type="ECO:0000256" key="1">
    <source>
        <dbReference type="ARBA" id="ARBA00022723"/>
    </source>
</evidence>
<dbReference type="InterPro" id="IPR016193">
    <property type="entry name" value="Cytidine_deaminase-like"/>
</dbReference>
<evidence type="ECO:0000313" key="4">
    <source>
        <dbReference type="EMBL" id="GGC98804.1"/>
    </source>
</evidence>
<dbReference type="PROSITE" id="PS00903">
    <property type="entry name" value="CYT_DCMP_DEAMINASES_1"/>
    <property type="match status" value="1"/>
</dbReference>
<dbReference type="PROSITE" id="PS51747">
    <property type="entry name" value="CYT_DCMP_DEAMINASES_2"/>
    <property type="match status" value="1"/>
</dbReference>
<evidence type="ECO:0000313" key="5">
    <source>
        <dbReference type="Proteomes" id="UP000642571"/>
    </source>
</evidence>
<keyword evidence="5" id="KW-1185">Reference proteome</keyword>
<reference evidence="5" key="1">
    <citation type="journal article" date="2019" name="Int. J. Syst. Evol. Microbiol.">
        <title>The Global Catalogue of Microorganisms (GCM) 10K type strain sequencing project: providing services to taxonomists for standard genome sequencing and annotation.</title>
        <authorList>
            <consortium name="The Broad Institute Genomics Platform"/>
            <consortium name="The Broad Institute Genome Sequencing Center for Infectious Disease"/>
            <person name="Wu L."/>
            <person name="Ma J."/>
        </authorList>
    </citation>
    <scope>NUCLEOTIDE SEQUENCE [LARGE SCALE GENOMIC DNA]</scope>
    <source>
        <strain evidence="5">CGMCC 1.15353</strain>
    </source>
</reference>
<protein>
    <recommendedName>
        <fullName evidence="3">CMP/dCMP-type deaminase domain-containing protein</fullName>
    </recommendedName>
</protein>
<dbReference type="EMBL" id="BMIN01000001">
    <property type="protein sequence ID" value="GGC98804.1"/>
    <property type="molecule type" value="Genomic_DNA"/>
</dbReference>
<keyword evidence="2" id="KW-0862">Zinc</keyword>
<dbReference type="InterPro" id="IPR016192">
    <property type="entry name" value="APOBEC/CMP_deaminase_Zn-bd"/>
</dbReference>
<evidence type="ECO:0000256" key="2">
    <source>
        <dbReference type="ARBA" id="ARBA00022833"/>
    </source>
</evidence>
<dbReference type="Pfam" id="PF00383">
    <property type="entry name" value="dCMP_cyt_deam_1"/>
    <property type="match status" value="1"/>
</dbReference>
<dbReference type="Proteomes" id="UP000642571">
    <property type="component" value="Unassembled WGS sequence"/>
</dbReference>
<dbReference type="InterPro" id="IPR002125">
    <property type="entry name" value="CMP_dCMP_dom"/>
</dbReference>
<keyword evidence="1" id="KW-0479">Metal-binding</keyword>
<dbReference type="CDD" id="cd01285">
    <property type="entry name" value="nucleoside_deaminase"/>
    <property type="match status" value="1"/>
</dbReference>
<dbReference type="SUPFAM" id="SSF53927">
    <property type="entry name" value="Cytidine deaminase-like"/>
    <property type="match status" value="1"/>
</dbReference>
<dbReference type="PANTHER" id="PTHR11079">
    <property type="entry name" value="CYTOSINE DEAMINASE FAMILY MEMBER"/>
    <property type="match status" value="1"/>
</dbReference>
<accession>A0ABQ1PKR1</accession>
<gene>
    <name evidence="4" type="ORF">GCM10011389_02490</name>
</gene>
<comment type="caution">
    <text evidence="4">The sequence shown here is derived from an EMBL/GenBank/DDBJ whole genome shotgun (WGS) entry which is preliminary data.</text>
</comment>
<feature type="domain" description="CMP/dCMP-type deaminase" evidence="3">
    <location>
        <begin position="4"/>
        <end position="120"/>
    </location>
</feature>
<evidence type="ECO:0000259" key="3">
    <source>
        <dbReference type="PROSITE" id="PS51747"/>
    </source>
</evidence>
<proteinExistence type="predicted"/>
<sequence>MEWYQLSSQWKRGFELAWESYSLGSKPIAALVTNEDGEIIAEGKCAVHCELPGEGVSCNEIAHAEVNALLNIDNRVHTYRGSYTLYSTLEPCPLCMGALYMSGIKNLKYAAKDEYGGSVNLLGATPYMSRKIIKVKGPFANIEEVSIVLNVAYDIEHDPKKTFVIEEMKREYPEAVEVGREFASHGTLQQYKHLPFENVYLLIQKSLIKQSKSLHL</sequence>
<dbReference type="RefSeq" id="WP_188650140.1">
    <property type="nucleotide sequence ID" value="NZ_BMIN01000001.1"/>
</dbReference>
<dbReference type="PANTHER" id="PTHR11079:SF179">
    <property type="entry name" value="TRNA(ADENINE(34)) DEAMINASE, CHLOROPLASTIC"/>
    <property type="match status" value="1"/>
</dbReference>
<name>A0ABQ1PKR1_9BACI</name>
<organism evidence="4 5">
    <name type="scientific">Pontibacillus salipaludis</name>
    <dbReference type="NCBI Taxonomy" id="1697394"/>
    <lineage>
        <taxon>Bacteria</taxon>
        <taxon>Bacillati</taxon>
        <taxon>Bacillota</taxon>
        <taxon>Bacilli</taxon>
        <taxon>Bacillales</taxon>
        <taxon>Bacillaceae</taxon>
        <taxon>Pontibacillus</taxon>
    </lineage>
</organism>